<dbReference type="Proteomes" id="UP001454036">
    <property type="component" value="Unassembled WGS sequence"/>
</dbReference>
<comment type="caution">
    <text evidence="1">The sequence shown here is derived from an EMBL/GenBank/DDBJ whole genome shotgun (WGS) entry which is preliminary data.</text>
</comment>
<sequence>MHLTQQKYAWDIIIDLKMEDAKPVSIPMAVDWTPNDPNSSLLADSSCFRRLIGRLSYMNFSRSDLTYDVHCLR</sequence>
<protein>
    <submittedName>
        <fullName evidence="1">Uncharacterized protein</fullName>
    </submittedName>
</protein>
<gene>
    <name evidence="1" type="ORF">LIER_33287</name>
</gene>
<accession>A0AAV3RYG9</accession>
<dbReference type="AlphaFoldDB" id="A0AAV3RYG9"/>
<name>A0AAV3RYG9_LITER</name>
<evidence type="ECO:0000313" key="1">
    <source>
        <dbReference type="EMBL" id="GAA0185999.1"/>
    </source>
</evidence>
<organism evidence="1 2">
    <name type="scientific">Lithospermum erythrorhizon</name>
    <name type="common">Purple gromwell</name>
    <name type="synonym">Lithospermum officinale var. erythrorhizon</name>
    <dbReference type="NCBI Taxonomy" id="34254"/>
    <lineage>
        <taxon>Eukaryota</taxon>
        <taxon>Viridiplantae</taxon>
        <taxon>Streptophyta</taxon>
        <taxon>Embryophyta</taxon>
        <taxon>Tracheophyta</taxon>
        <taxon>Spermatophyta</taxon>
        <taxon>Magnoliopsida</taxon>
        <taxon>eudicotyledons</taxon>
        <taxon>Gunneridae</taxon>
        <taxon>Pentapetalae</taxon>
        <taxon>asterids</taxon>
        <taxon>lamiids</taxon>
        <taxon>Boraginales</taxon>
        <taxon>Boraginaceae</taxon>
        <taxon>Boraginoideae</taxon>
        <taxon>Lithospermeae</taxon>
        <taxon>Lithospermum</taxon>
    </lineage>
</organism>
<proteinExistence type="predicted"/>
<keyword evidence="2" id="KW-1185">Reference proteome</keyword>
<evidence type="ECO:0000313" key="2">
    <source>
        <dbReference type="Proteomes" id="UP001454036"/>
    </source>
</evidence>
<reference evidence="1 2" key="1">
    <citation type="submission" date="2024-01" db="EMBL/GenBank/DDBJ databases">
        <title>The complete chloroplast genome sequence of Lithospermum erythrorhizon: insights into the phylogenetic relationship among Boraginaceae species and the maternal lineages of purple gromwells.</title>
        <authorList>
            <person name="Okada T."/>
            <person name="Watanabe K."/>
        </authorList>
    </citation>
    <scope>NUCLEOTIDE SEQUENCE [LARGE SCALE GENOMIC DNA]</scope>
</reference>
<dbReference type="EMBL" id="BAABME010013290">
    <property type="protein sequence ID" value="GAA0185999.1"/>
    <property type="molecule type" value="Genomic_DNA"/>
</dbReference>